<protein>
    <recommendedName>
        <fullName evidence="1">sulfate adenylyltransferase</fullName>
        <ecNumber evidence="1">2.7.7.4</ecNumber>
    </recommendedName>
</protein>
<reference evidence="8 9" key="1">
    <citation type="submission" date="2016-09" db="EMBL/GenBank/DDBJ databases">
        <title>Genome sequence of Eubacterium angustum.</title>
        <authorList>
            <person name="Poehlein A."/>
            <person name="Daniel R."/>
        </authorList>
    </citation>
    <scope>NUCLEOTIDE SEQUENCE [LARGE SCALE GENOMIC DNA]</scope>
    <source>
        <strain evidence="8 9">DSM 1989</strain>
    </source>
</reference>
<accession>A0A1S1V515</accession>
<dbReference type="Gene3D" id="3.40.50.300">
    <property type="entry name" value="P-loop containing nucleotide triphosphate hydrolases"/>
    <property type="match status" value="1"/>
</dbReference>
<dbReference type="SUPFAM" id="SSF50465">
    <property type="entry name" value="EF-Tu/eEF-1alpha/eIF2-gamma C-terminal domain"/>
    <property type="match status" value="1"/>
</dbReference>
<dbReference type="InterPro" id="IPR011779">
    <property type="entry name" value="SO4_adenylTrfase_lsu"/>
</dbReference>
<dbReference type="InterPro" id="IPR031157">
    <property type="entry name" value="G_TR_CS"/>
</dbReference>
<organism evidence="8 9">
    <name type="scientific">Andreesenia angusta</name>
    <dbReference type="NCBI Taxonomy" id="39480"/>
    <lineage>
        <taxon>Bacteria</taxon>
        <taxon>Bacillati</taxon>
        <taxon>Bacillota</taxon>
        <taxon>Tissierellia</taxon>
        <taxon>Tissierellales</taxon>
        <taxon>Gottschalkiaceae</taxon>
        <taxon>Andreesenia</taxon>
    </lineage>
</organism>
<dbReference type="Pfam" id="PF00009">
    <property type="entry name" value="GTP_EFTU"/>
    <property type="match status" value="1"/>
</dbReference>
<dbReference type="PROSITE" id="PS51722">
    <property type="entry name" value="G_TR_2"/>
    <property type="match status" value="1"/>
</dbReference>
<keyword evidence="4" id="KW-0547">Nucleotide-binding</keyword>
<dbReference type="InterPro" id="IPR027417">
    <property type="entry name" value="P-loop_NTPase"/>
</dbReference>
<dbReference type="CDD" id="cd04095">
    <property type="entry name" value="CysN_NoDQ_III"/>
    <property type="match status" value="1"/>
</dbReference>
<dbReference type="InterPro" id="IPR005225">
    <property type="entry name" value="Small_GTP-bd"/>
</dbReference>
<dbReference type="PROSITE" id="PS00301">
    <property type="entry name" value="G_TR_1"/>
    <property type="match status" value="1"/>
</dbReference>
<evidence type="ECO:0000313" key="8">
    <source>
        <dbReference type="EMBL" id="OHW61525.1"/>
    </source>
</evidence>
<dbReference type="NCBIfam" id="TIGR00231">
    <property type="entry name" value="small_GTP"/>
    <property type="match status" value="1"/>
</dbReference>
<evidence type="ECO:0000313" key="9">
    <source>
        <dbReference type="Proteomes" id="UP000180254"/>
    </source>
</evidence>
<dbReference type="AlphaFoldDB" id="A0A1S1V515"/>
<keyword evidence="2" id="KW-0808">Transferase</keyword>
<dbReference type="PANTHER" id="PTHR23115">
    <property type="entry name" value="TRANSLATION FACTOR"/>
    <property type="match status" value="1"/>
</dbReference>
<dbReference type="STRING" id="39480.EUAN_20650"/>
<dbReference type="InterPro" id="IPR004161">
    <property type="entry name" value="EFTu-like_2"/>
</dbReference>
<dbReference type="Gene3D" id="2.40.30.10">
    <property type="entry name" value="Translation factors"/>
    <property type="match status" value="2"/>
</dbReference>
<comment type="caution">
    <text evidence="8">The sequence shown here is derived from an EMBL/GenBank/DDBJ whole genome shotgun (WGS) entry which is preliminary data.</text>
</comment>
<dbReference type="InterPro" id="IPR050100">
    <property type="entry name" value="TRAFAC_GTPase_members"/>
</dbReference>
<evidence type="ECO:0000259" key="7">
    <source>
        <dbReference type="PROSITE" id="PS51722"/>
    </source>
</evidence>
<evidence type="ECO:0000256" key="1">
    <source>
        <dbReference type="ARBA" id="ARBA00012391"/>
    </source>
</evidence>
<dbReference type="Pfam" id="PF22594">
    <property type="entry name" value="GTP-eEF1A_C"/>
    <property type="match status" value="1"/>
</dbReference>
<dbReference type="EC" id="2.7.7.4" evidence="1"/>
<keyword evidence="3" id="KW-0548">Nucleotidyltransferase</keyword>
<dbReference type="SUPFAM" id="SSF52540">
    <property type="entry name" value="P-loop containing nucleoside triphosphate hydrolases"/>
    <property type="match status" value="1"/>
</dbReference>
<dbReference type="InterPro" id="IPR044139">
    <property type="entry name" value="CysN_NoDQ_III"/>
</dbReference>
<evidence type="ECO:0000256" key="4">
    <source>
        <dbReference type="ARBA" id="ARBA00022741"/>
    </source>
</evidence>
<dbReference type="GO" id="GO:0005525">
    <property type="term" value="F:GTP binding"/>
    <property type="evidence" value="ECO:0007669"/>
    <property type="project" value="UniProtKB-KW"/>
</dbReference>
<dbReference type="InterPro" id="IPR000795">
    <property type="entry name" value="T_Tr_GTP-bd_dom"/>
</dbReference>
<proteinExistence type="predicted"/>
<sequence>MNRESLNIVVVGHVDHGKSTLIGRLLYDTDSLSKGAIDKVKRISAEKGKSFEYAYLLDAFEEEQKQGITIDTTRLQFKTDKRDYVIIDAPGHVEFLKNMISGAASAEGAILMVDAEEGIKEQSKRHGYILSLLGIKKVYVAVNKMDLVGYSQDRYREIERDFNEFLNPLGVNPIEYIPISAYYGENITAKSGELSWYEGESIIEAIDSLEKEPEAEQKELRFPIQDVYKFDHRRIIAGRIESGSIEVGDEITIHPSGKQTRVKTLEYWQEGDRSDVAKAGESIGITVEDEFFYNRGDFITHRESSLSTGNRFRGNVFWLGKNDLVPNKKYKLKLSTAEVECQIETIIKAIDASTLEEVESPSGIKKNDVGEVIVRTKSEIGFDLFNELESTGRFVIVDDFDISGGGIILGQEESEAENAAEENHIWSVDKSDLEKIKEVESAIIGLGKYPERIEHSESVLSLIEKINHSLKSGNSPVVLV</sequence>
<evidence type="ECO:0000256" key="6">
    <source>
        <dbReference type="ARBA" id="ARBA00023134"/>
    </source>
</evidence>
<gene>
    <name evidence="8" type="primary">cysNC</name>
    <name evidence="8" type="ORF">EUAN_20650</name>
</gene>
<dbReference type="Proteomes" id="UP000180254">
    <property type="component" value="Unassembled WGS sequence"/>
</dbReference>
<evidence type="ECO:0000256" key="3">
    <source>
        <dbReference type="ARBA" id="ARBA00022695"/>
    </source>
</evidence>
<dbReference type="GO" id="GO:0003924">
    <property type="term" value="F:GTPase activity"/>
    <property type="evidence" value="ECO:0007669"/>
    <property type="project" value="InterPro"/>
</dbReference>
<name>A0A1S1V515_9FIRM</name>
<dbReference type="GO" id="GO:0004781">
    <property type="term" value="F:sulfate adenylyltransferase (ATP) activity"/>
    <property type="evidence" value="ECO:0007669"/>
    <property type="project" value="UniProtKB-EC"/>
</dbReference>
<feature type="domain" description="Tr-type G" evidence="7">
    <location>
        <begin position="3"/>
        <end position="214"/>
    </location>
</feature>
<dbReference type="GO" id="GO:0005524">
    <property type="term" value="F:ATP binding"/>
    <property type="evidence" value="ECO:0007669"/>
    <property type="project" value="UniProtKB-KW"/>
</dbReference>
<dbReference type="GO" id="GO:0006790">
    <property type="term" value="P:sulfur compound metabolic process"/>
    <property type="evidence" value="ECO:0007669"/>
    <property type="project" value="InterPro"/>
</dbReference>
<dbReference type="EMBL" id="MKIE01000011">
    <property type="protein sequence ID" value="OHW61525.1"/>
    <property type="molecule type" value="Genomic_DNA"/>
</dbReference>
<dbReference type="InterPro" id="IPR054696">
    <property type="entry name" value="GTP-eEF1A_C"/>
</dbReference>
<evidence type="ECO:0000256" key="5">
    <source>
        <dbReference type="ARBA" id="ARBA00022840"/>
    </source>
</evidence>
<evidence type="ECO:0000256" key="2">
    <source>
        <dbReference type="ARBA" id="ARBA00022679"/>
    </source>
</evidence>
<keyword evidence="5" id="KW-0067">ATP-binding</keyword>
<dbReference type="SUPFAM" id="SSF50447">
    <property type="entry name" value="Translation proteins"/>
    <property type="match status" value="1"/>
</dbReference>
<dbReference type="Pfam" id="PF03144">
    <property type="entry name" value="GTP_EFTU_D2"/>
    <property type="match status" value="1"/>
</dbReference>
<dbReference type="PRINTS" id="PR00315">
    <property type="entry name" value="ELONGATNFCT"/>
</dbReference>
<keyword evidence="9" id="KW-1185">Reference proteome</keyword>
<dbReference type="InterPro" id="IPR009001">
    <property type="entry name" value="Transl_elong_EF1A/Init_IF2_C"/>
</dbReference>
<dbReference type="OrthoDB" id="9804504at2"/>
<dbReference type="InterPro" id="IPR009000">
    <property type="entry name" value="Transl_B-barrel_sf"/>
</dbReference>
<dbReference type="RefSeq" id="WP_084655898.1">
    <property type="nucleotide sequence ID" value="NZ_MKIE01000011.1"/>
</dbReference>
<dbReference type="NCBIfam" id="TIGR02034">
    <property type="entry name" value="CysN"/>
    <property type="match status" value="1"/>
</dbReference>
<keyword evidence="6" id="KW-0342">GTP-binding</keyword>